<dbReference type="EMBL" id="BQKE01000001">
    <property type="protein sequence ID" value="GJM61221.1"/>
    <property type="molecule type" value="Genomic_DNA"/>
</dbReference>
<gene>
    <name evidence="1" type="ORF">PEDI_17730</name>
</gene>
<sequence length="85" mass="10098">MAEVISGYSLQGLNHNTKLYLDTYIPFRRYLHLEFSYFDPWEEVLNGRVVYWKSQVDTSYYWAIDDLEAEIREGIALDSAGEFDY</sequence>
<dbReference type="Proteomes" id="UP001310022">
    <property type="component" value="Unassembled WGS sequence"/>
</dbReference>
<keyword evidence="2" id="KW-1185">Reference proteome</keyword>
<organism evidence="1 2">
    <name type="scientific">Persicobacter diffluens</name>
    <dbReference type="NCBI Taxonomy" id="981"/>
    <lineage>
        <taxon>Bacteria</taxon>
        <taxon>Pseudomonadati</taxon>
        <taxon>Bacteroidota</taxon>
        <taxon>Cytophagia</taxon>
        <taxon>Cytophagales</taxon>
        <taxon>Persicobacteraceae</taxon>
        <taxon>Persicobacter</taxon>
    </lineage>
</organism>
<evidence type="ECO:0000313" key="2">
    <source>
        <dbReference type="Proteomes" id="UP001310022"/>
    </source>
</evidence>
<comment type="caution">
    <text evidence="1">The sequence shown here is derived from an EMBL/GenBank/DDBJ whole genome shotgun (WGS) entry which is preliminary data.</text>
</comment>
<dbReference type="RefSeq" id="WP_338236809.1">
    <property type="nucleotide sequence ID" value="NZ_BQKE01000001.1"/>
</dbReference>
<name>A0AAN4VWE1_9BACT</name>
<dbReference type="AlphaFoldDB" id="A0AAN4VWE1"/>
<proteinExistence type="predicted"/>
<accession>A0AAN4VWE1</accession>
<evidence type="ECO:0000313" key="1">
    <source>
        <dbReference type="EMBL" id="GJM61221.1"/>
    </source>
</evidence>
<reference evidence="1 2" key="1">
    <citation type="submission" date="2021-12" db="EMBL/GenBank/DDBJ databases">
        <title>Genome sequencing of bacteria with rrn-lacking chromosome and rrn-plasmid.</title>
        <authorList>
            <person name="Anda M."/>
            <person name="Iwasaki W."/>
        </authorList>
    </citation>
    <scope>NUCLEOTIDE SEQUENCE [LARGE SCALE GENOMIC DNA]</scope>
    <source>
        <strain evidence="1 2">NBRC 15940</strain>
    </source>
</reference>
<protein>
    <submittedName>
        <fullName evidence="1">Uncharacterized protein</fullName>
    </submittedName>
</protein>